<dbReference type="RefSeq" id="WP_390214717.1">
    <property type="nucleotide sequence ID" value="NZ_JBHLXJ010000035.1"/>
</dbReference>
<feature type="domain" description="Histidine kinase/HSP90-like ATPase" evidence="3">
    <location>
        <begin position="261"/>
        <end position="365"/>
    </location>
</feature>
<dbReference type="SUPFAM" id="SSF55874">
    <property type="entry name" value="ATPase domain of HSP90 chaperone/DNA topoisomerase II/histidine kinase"/>
    <property type="match status" value="1"/>
</dbReference>
<feature type="coiled-coil region" evidence="1">
    <location>
        <begin position="143"/>
        <end position="175"/>
    </location>
</feature>
<dbReference type="PANTHER" id="PTHR34220:SF9">
    <property type="entry name" value="SIGNAL TRANSDUCTION HISTIDINE KINASE INTERNAL REGION DOMAIN-CONTAINING PROTEIN"/>
    <property type="match status" value="1"/>
</dbReference>
<keyword evidence="4" id="KW-0418">Kinase</keyword>
<comment type="caution">
    <text evidence="4">The sequence shown here is derived from an EMBL/GenBank/DDBJ whole genome shotgun (WGS) entry which is preliminary data.</text>
</comment>
<keyword evidence="2" id="KW-1133">Transmembrane helix</keyword>
<dbReference type="Proteomes" id="UP001589844">
    <property type="component" value="Unassembled WGS sequence"/>
</dbReference>
<dbReference type="Pfam" id="PF06580">
    <property type="entry name" value="His_kinase"/>
    <property type="match status" value="1"/>
</dbReference>
<dbReference type="PANTHER" id="PTHR34220">
    <property type="entry name" value="SENSOR HISTIDINE KINASE YPDA"/>
    <property type="match status" value="1"/>
</dbReference>
<dbReference type="EMBL" id="JBHLXJ010000035">
    <property type="protein sequence ID" value="MFC0351990.1"/>
    <property type="molecule type" value="Genomic_DNA"/>
</dbReference>
<evidence type="ECO:0000313" key="5">
    <source>
        <dbReference type="Proteomes" id="UP001589844"/>
    </source>
</evidence>
<feature type="transmembrane region" description="Helical" evidence="2">
    <location>
        <begin position="47"/>
        <end position="69"/>
    </location>
</feature>
<dbReference type="SMART" id="SM00387">
    <property type="entry name" value="HATPase_c"/>
    <property type="match status" value="1"/>
</dbReference>
<dbReference type="Gene3D" id="3.30.565.10">
    <property type="entry name" value="Histidine kinase-like ATPase, C-terminal domain"/>
    <property type="match status" value="1"/>
</dbReference>
<keyword evidence="1" id="KW-0175">Coiled coil</keyword>
<name>A0ABV6IKM4_9BURK</name>
<protein>
    <submittedName>
        <fullName evidence="4">Sensor histidine kinase</fullName>
        <ecNumber evidence="4">2.7.13.3</ecNumber>
    </submittedName>
</protein>
<dbReference type="InterPro" id="IPR050640">
    <property type="entry name" value="Bact_2-comp_sensor_kinase"/>
</dbReference>
<dbReference type="EC" id="2.7.13.3" evidence="4"/>
<keyword evidence="4" id="KW-0808">Transferase</keyword>
<feature type="transmembrane region" description="Helical" evidence="2">
    <location>
        <begin position="21"/>
        <end position="41"/>
    </location>
</feature>
<dbReference type="Pfam" id="PF02518">
    <property type="entry name" value="HATPase_c"/>
    <property type="match status" value="1"/>
</dbReference>
<sequence length="367" mass="40896">MTTNSVQKRSKPRIFTLMFDIGQLIFVNTAIAIFLTFVMKVGPSFSMTWVFSMLIGTSINLTITTMRWVIWRHNKPHRPSFLLMCAASAPIGYYLGGAAGMLIYGQKIPSFFSIMNRGNLPIVIMCVFISLFAGIFFWNQSKLAELQAEQEKEKARTAAVEKQALQAQLQLLQAQIEPHMLFNTLANLQGLIAIDTARAQHMLEQLIRYLRASLDSSRTKKTTLKHEFELTNSYLELLAIRMGKRLSYRTDLPETLASQEIAPMLIQPLVENAIKHGVEPKMEGGSIQVSASLKGTNLQILVIDTGLGLPPDYNEAYVSSDNRSHVGNANVRERILALYGPDASLILRPNQVAGVVAQLTLPITETN</sequence>
<evidence type="ECO:0000259" key="3">
    <source>
        <dbReference type="SMART" id="SM00387"/>
    </source>
</evidence>
<dbReference type="GO" id="GO:0004673">
    <property type="term" value="F:protein histidine kinase activity"/>
    <property type="evidence" value="ECO:0007669"/>
    <property type="project" value="UniProtKB-EC"/>
</dbReference>
<accession>A0ABV6IKM4</accession>
<keyword evidence="5" id="KW-1185">Reference proteome</keyword>
<organism evidence="4 5">
    <name type="scientific">Undibacterium danionis</name>
    <dbReference type="NCBI Taxonomy" id="1812100"/>
    <lineage>
        <taxon>Bacteria</taxon>
        <taxon>Pseudomonadati</taxon>
        <taxon>Pseudomonadota</taxon>
        <taxon>Betaproteobacteria</taxon>
        <taxon>Burkholderiales</taxon>
        <taxon>Oxalobacteraceae</taxon>
        <taxon>Undibacterium</taxon>
    </lineage>
</organism>
<dbReference type="InterPro" id="IPR010559">
    <property type="entry name" value="Sig_transdc_His_kin_internal"/>
</dbReference>
<dbReference type="InterPro" id="IPR003594">
    <property type="entry name" value="HATPase_dom"/>
</dbReference>
<reference evidence="4 5" key="1">
    <citation type="submission" date="2024-09" db="EMBL/GenBank/DDBJ databases">
        <authorList>
            <person name="Sun Q."/>
            <person name="Mori K."/>
        </authorList>
    </citation>
    <scope>NUCLEOTIDE SEQUENCE [LARGE SCALE GENOMIC DNA]</scope>
    <source>
        <strain evidence="4 5">CCM 8677</strain>
    </source>
</reference>
<proteinExistence type="predicted"/>
<feature type="transmembrane region" description="Helical" evidence="2">
    <location>
        <begin position="118"/>
        <end position="138"/>
    </location>
</feature>
<keyword evidence="2" id="KW-0472">Membrane</keyword>
<keyword evidence="2" id="KW-0812">Transmembrane</keyword>
<evidence type="ECO:0000256" key="2">
    <source>
        <dbReference type="SAM" id="Phobius"/>
    </source>
</evidence>
<evidence type="ECO:0000256" key="1">
    <source>
        <dbReference type="SAM" id="Coils"/>
    </source>
</evidence>
<gene>
    <name evidence="4" type="ORF">ACFFJH_19390</name>
</gene>
<evidence type="ECO:0000313" key="4">
    <source>
        <dbReference type="EMBL" id="MFC0351990.1"/>
    </source>
</evidence>
<feature type="transmembrane region" description="Helical" evidence="2">
    <location>
        <begin position="81"/>
        <end position="106"/>
    </location>
</feature>
<dbReference type="InterPro" id="IPR036890">
    <property type="entry name" value="HATPase_C_sf"/>
</dbReference>